<comment type="caution">
    <text evidence="2">The sequence shown here is derived from an EMBL/GenBank/DDBJ whole genome shotgun (WGS) entry which is preliminary data.</text>
</comment>
<dbReference type="STRING" id="421072.SAMN04488097_3915"/>
<feature type="transmembrane region" description="Helical" evidence="1">
    <location>
        <begin position="59"/>
        <end position="77"/>
    </location>
</feature>
<dbReference type="OrthoDB" id="3173919at2"/>
<evidence type="ECO:0008006" key="4">
    <source>
        <dbReference type="Google" id="ProtNLM"/>
    </source>
</evidence>
<dbReference type="InterPro" id="IPR025962">
    <property type="entry name" value="SdpI/YhfL"/>
</dbReference>
<name>A0A085B6P7_9FLAO</name>
<protein>
    <recommendedName>
        <fullName evidence="4">SdpI/YhfL family protein</fullName>
    </recommendedName>
</protein>
<dbReference type="Pfam" id="PF13630">
    <property type="entry name" value="SdpI"/>
    <property type="match status" value="1"/>
</dbReference>
<keyword evidence="3" id="KW-1185">Reference proteome</keyword>
<feature type="transmembrane region" description="Helical" evidence="1">
    <location>
        <begin position="6"/>
        <end position="26"/>
    </location>
</feature>
<gene>
    <name evidence="2" type="ORF">IO89_18605</name>
</gene>
<accession>A0A085B6P7</accession>
<dbReference type="AlphaFoldDB" id="A0A085B6P7"/>
<keyword evidence="1" id="KW-0812">Transmembrane</keyword>
<evidence type="ECO:0000256" key="1">
    <source>
        <dbReference type="SAM" id="Phobius"/>
    </source>
</evidence>
<evidence type="ECO:0000313" key="3">
    <source>
        <dbReference type="Proteomes" id="UP000028623"/>
    </source>
</evidence>
<feature type="transmembrane region" description="Helical" evidence="1">
    <location>
        <begin position="83"/>
        <end position="101"/>
    </location>
</feature>
<dbReference type="RefSeq" id="WP_034979150.1">
    <property type="nucleotide sequence ID" value="NZ_FOFI01000007.1"/>
</dbReference>
<keyword evidence="1" id="KW-0472">Membrane</keyword>
<keyword evidence="1" id="KW-1133">Transmembrane helix</keyword>
<sequence>MADNENYVTIILGSIFVITGLIMYYFPPKKINYLYGYRTKNSMKNLERWTFAQRYSAKLMMWCGVVLVISGIAGFILKLNPNIMKIVGLVELIILVIFLFIKTETDINRKFGKTV</sequence>
<evidence type="ECO:0000313" key="2">
    <source>
        <dbReference type="EMBL" id="KFC18142.1"/>
    </source>
</evidence>
<dbReference type="EMBL" id="JPLY01000008">
    <property type="protein sequence ID" value="KFC18142.1"/>
    <property type="molecule type" value="Genomic_DNA"/>
</dbReference>
<proteinExistence type="predicted"/>
<dbReference type="eggNOG" id="COG5658">
    <property type="taxonomic scope" value="Bacteria"/>
</dbReference>
<reference evidence="2 3" key="1">
    <citation type="submission" date="2014-07" db="EMBL/GenBank/DDBJ databases">
        <title>Epilithonimonas lactis LMG 22401 Genome.</title>
        <authorList>
            <person name="Pipes S.E."/>
            <person name="Stropko S.J."/>
        </authorList>
    </citation>
    <scope>NUCLEOTIDE SEQUENCE [LARGE SCALE GENOMIC DNA]</scope>
    <source>
        <strain evidence="2 3">LMG 24401</strain>
    </source>
</reference>
<dbReference type="Proteomes" id="UP000028623">
    <property type="component" value="Unassembled WGS sequence"/>
</dbReference>
<organism evidence="2 3">
    <name type="scientific">Epilithonimonas lactis</name>
    <dbReference type="NCBI Taxonomy" id="421072"/>
    <lineage>
        <taxon>Bacteria</taxon>
        <taxon>Pseudomonadati</taxon>
        <taxon>Bacteroidota</taxon>
        <taxon>Flavobacteriia</taxon>
        <taxon>Flavobacteriales</taxon>
        <taxon>Weeksellaceae</taxon>
        <taxon>Chryseobacterium group</taxon>
        <taxon>Epilithonimonas</taxon>
    </lineage>
</organism>